<evidence type="ECO:0000313" key="15">
    <source>
        <dbReference type="Proteomes" id="UP000593567"/>
    </source>
</evidence>
<dbReference type="PANTHER" id="PTHR24083">
    <property type="entry name" value="NUCLEAR HORMONE RECEPTOR"/>
    <property type="match status" value="1"/>
</dbReference>
<dbReference type="GO" id="GO:0003700">
    <property type="term" value="F:DNA-binding transcription factor activity"/>
    <property type="evidence" value="ECO:0007669"/>
    <property type="project" value="InterPro"/>
</dbReference>
<evidence type="ECO:0000256" key="1">
    <source>
        <dbReference type="ARBA" id="ARBA00004123"/>
    </source>
</evidence>
<comment type="caution">
    <text evidence="14">The sequence shown here is derived from an EMBL/GenBank/DDBJ whole genome shotgun (WGS) entry which is preliminary data.</text>
</comment>
<dbReference type="InterPro" id="IPR050274">
    <property type="entry name" value="Nuclear_hormone_rcpt_NR2"/>
</dbReference>
<dbReference type="PROSITE" id="PS51030">
    <property type="entry name" value="NUCLEAR_REC_DBD_2"/>
    <property type="match status" value="1"/>
</dbReference>
<keyword evidence="3 11" id="KW-0479">Metal-binding</keyword>
<feature type="domain" description="NR LBD" evidence="13">
    <location>
        <begin position="146"/>
        <end position="377"/>
    </location>
</feature>
<dbReference type="PROSITE" id="PS00031">
    <property type="entry name" value="NUCLEAR_REC_DBD_1"/>
    <property type="match status" value="1"/>
</dbReference>
<comment type="similarity">
    <text evidence="2">Belongs to the nuclear hormone receptor family. NR5 subfamily.</text>
</comment>
<evidence type="ECO:0000256" key="4">
    <source>
        <dbReference type="ARBA" id="ARBA00022771"/>
    </source>
</evidence>
<dbReference type="Gene3D" id="1.10.565.10">
    <property type="entry name" value="Retinoid X Receptor"/>
    <property type="match status" value="1"/>
</dbReference>
<dbReference type="FunFam" id="3.30.50.10:FF:000006">
    <property type="entry name" value="Nuclear receptor subfamily 5 group A member"/>
    <property type="match status" value="1"/>
</dbReference>
<keyword evidence="6 11" id="KW-0805">Transcription regulation</keyword>
<evidence type="ECO:0000259" key="13">
    <source>
        <dbReference type="PROSITE" id="PS51843"/>
    </source>
</evidence>
<dbReference type="PRINTS" id="PR00047">
    <property type="entry name" value="STROIDFINGER"/>
</dbReference>
<keyword evidence="5 11" id="KW-0862">Zinc</keyword>
<gene>
    <name evidence="14" type="ORF">EB796_007602</name>
</gene>
<evidence type="ECO:0000259" key="12">
    <source>
        <dbReference type="PROSITE" id="PS51030"/>
    </source>
</evidence>
<evidence type="ECO:0000256" key="10">
    <source>
        <dbReference type="ARBA" id="ARBA00023242"/>
    </source>
</evidence>
<dbReference type="PROSITE" id="PS51843">
    <property type="entry name" value="NR_LBD"/>
    <property type="match status" value="1"/>
</dbReference>
<dbReference type="Proteomes" id="UP000593567">
    <property type="component" value="Unassembled WGS sequence"/>
</dbReference>
<evidence type="ECO:0000256" key="6">
    <source>
        <dbReference type="ARBA" id="ARBA00023015"/>
    </source>
</evidence>
<dbReference type="AlphaFoldDB" id="A0A7J7K650"/>
<dbReference type="GO" id="GO:0008270">
    <property type="term" value="F:zinc ion binding"/>
    <property type="evidence" value="ECO:0007669"/>
    <property type="project" value="UniProtKB-KW"/>
</dbReference>
<organism evidence="14 15">
    <name type="scientific">Bugula neritina</name>
    <name type="common">Brown bryozoan</name>
    <name type="synonym">Sertularia neritina</name>
    <dbReference type="NCBI Taxonomy" id="10212"/>
    <lineage>
        <taxon>Eukaryota</taxon>
        <taxon>Metazoa</taxon>
        <taxon>Spiralia</taxon>
        <taxon>Lophotrochozoa</taxon>
        <taxon>Bryozoa</taxon>
        <taxon>Gymnolaemata</taxon>
        <taxon>Cheilostomatida</taxon>
        <taxon>Flustrina</taxon>
        <taxon>Buguloidea</taxon>
        <taxon>Bugulidae</taxon>
        <taxon>Bugula</taxon>
    </lineage>
</organism>
<evidence type="ECO:0000256" key="7">
    <source>
        <dbReference type="ARBA" id="ARBA00023125"/>
    </source>
</evidence>
<proteinExistence type="inferred from homology"/>
<evidence type="ECO:0000256" key="8">
    <source>
        <dbReference type="ARBA" id="ARBA00023163"/>
    </source>
</evidence>
<accession>A0A7J7K650</accession>
<dbReference type="GO" id="GO:0005634">
    <property type="term" value="C:nucleus"/>
    <property type="evidence" value="ECO:0007669"/>
    <property type="project" value="UniProtKB-SubCell"/>
</dbReference>
<dbReference type="SUPFAM" id="SSF48508">
    <property type="entry name" value="Nuclear receptor ligand-binding domain"/>
    <property type="match status" value="1"/>
</dbReference>
<evidence type="ECO:0000256" key="11">
    <source>
        <dbReference type="RuleBase" id="RU004334"/>
    </source>
</evidence>
<reference evidence="14" key="1">
    <citation type="submission" date="2020-06" db="EMBL/GenBank/DDBJ databases">
        <title>Draft genome of Bugula neritina, a colonial animal packing powerful symbionts and potential medicines.</title>
        <authorList>
            <person name="Rayko M."/>
        </authorList>
    </citation>
    <scope>NUCLEOTIDE SEQUENCE [LARGE SCALE GENOMIC DNA]</scope>
    <source>
        <strain evidence="14">Kwan_BN1</strain>
    </source>
</reference>
<dbReference type="SMART" id="SM00399">
    <property type="entry name" value="ZnF_C4"/>
    <property type="match status" value="1"/>
</dbReference>
<dbReference type="PRINTS" id="PR01282">
    <property type="entry name" value="COUPTNFACTOR"/>
</dbReference>
<name>A0A7J7K650_BUGNE</name>
<dbReference type="PRINTS" id="PR00398">
    <property type="entry name" value="STRDHORMONER"/>
</dbReference>
<dbReference type="GO" id="GO:0043565">
    <property type="term" value="F:sequence-specific DNA binding"/>
    <property type="evidence" value="ECO:0007669"/>
    <property type="project" value="InterPro"/>
</dbReference>
<dbReference type="CDD" id="cd06958">
    <property type="entry name" value="NR_DBD_COUP_TF"/>
    <property type="match status" value="1"/>
</dbReference>
<evidence type="ECO:0000256" key="5">
    <source>
        <dbReference type="ARBA" id="ARBA00022833"/>
    </source>
</evidence>
<keyword evidence="7 11" id="KW-0238">DNA-binding</keyword>
<evidence type="ECO:0000313" key="14">
    <source>
        <dbReference type="EMBL" id="KAF6034092.1"/>
    </source>
</evidence>
<dbReference type="SMART" id="SM00430">
    <property type="entry name" value="HOLI"/>
    <property type="match status" value="1"/>
</dbReference>
<dbReference type="Pfam" id="PF00105">
    <property type="entry name" value="zf-C4"/>
    <property type="match status" value="1"/>
</dbReference>
<feature type="domain" description="Nuclear receptor" evidence="12">
    <location>
        <begin position="40"/>
        <end position="115"/>
    </location>
</feature>
<dbReference type="Gene3D" id="3.30.50.10">
    <property type="entry name" value="Erythroid Transcription Factor GATA-1, subunit A"/>
    <property type="match status" value="1"/>
</dbReference>
<dbReference type="Pfam" id="PF00104">
    <property type="entry name" value="Hormone_recep"/>
    <property type="match status" value="1"/>
</dbReference>
<dbReference type="OrthoDB" id="5873264at2759"/>
<dbReference type="InterPro" id="IPR013088">
    <property type="entry name" value="Znf_NHR/GATA"/>
</dbReference>
<dbReference type="EMBL" id="VXIV02001156">
    <property type="protein sequence ID" value="KAF6034092.1"/>
    <property type="molecule type" value="Genomic_DNA"/>
</dbReference>
<protein>
    <submittedName>
        <fullName evidence="14">Nr2f5</fullName>
    </submittedName>
</protein>
<dbReference type="InterPro" id="IPR001628">
    <property type="entry name" value="Znf_hrmn_rcpt"/>
</dbReference>
<dbReference type="FunFam" id="1.10.565.10:FF:000011">
    <property type="entry name" value="Nuclear receptor subfamily 5, group A, member 2"/>
    <property type="match status" value="1"/>
</dbReference>
<keyword evidence="9 11" id="KW-0675">Receptor</keyword>
<keyword evidence="4 11" id="KW-0863">Zinc-finger</keyword>
<keyword evidence="8 11" id="KW-0804">Transcription</keyword>
<sequence length="400" mass="44683">MSQHSGDETMPCNVGENAITPLEEDSEAKVGSTATDGIALVPCVVCGDKSSGKHYGQLTCEGCKSFFKRSVRRNLTYTCRGSRDCAVDPQHRNQCQYCRLRKCLKAGMKREARESKSHFPSEYSYQLPPPINSNHNMDASRPNSCYMSNFVSVLLRAEPYPISHVQSPPAFGAHLAMDSLCELSARLLFSGVEWARNIPFFIELPLIDQVSLLRCCWTELFLLNTAQCCPPVYIYSLLSNNFNSQSSNGSSADGRYLPNSLCPQEQTKHIQNQLERLAVLRIDSAEFSCLKALALFSPDVIGLHDIGTIQGLQEKTLTSLEEYDRIQYNQTARTGRLILRLPALKTINPSVVENLFFIRLVGKTPIETLIRDMLLSGNSFCWPTPVTAHEPHMTGHVARQ</sequence>
<evidence type="ECO:0000256" key="2">
    <source>
        <dbReference type="ARBA" id="ARBA00007536"/>
    </source>
</evidence>
<comment type="subcellular location">
    <subcellularLocation>
        <location evidence="1 11">Nucleus</location>
    </subcellularLocation>
</comment>
<dbReference type="InterPro" id="IPR001723">
    <property type="entry name" value="Nuclear_hrmn_rcpt"/>
</dbReference>
<dbReference type="InterPro" id="IPR035500">
    <property type="entry name" value="NHR-like_dom_sf"/>
</dbReference>
<evidence type="ECO:0000256" key="9">
    <source>
        <dbReference type="ARBA" id="ARBA00023170"/>
    </source>
</evidence>
<evidence type="ECO:0000256" key="3">
    <source>
        <dbReference type="ARBA" id="ARBA00022723"/>
    </source>
</evidence>
<dbReference type="SUPFAM" id="SSF57716">
    <property type="entry name" value="Glucocorticoid receptor-like (DNA-binding domain)"/>
    <property type="match status" value="1"/>
</dbReference>
<keyword evidence="10 11" id="KW-0539">Nucleus</keyword>
<dbReference type="InterPro" id="IPR000536">
    <property type="entry name" value="Nucl_hrmn_rcpt_lig-bd"/>
</dbReference>
<keyword evidence="15" id="KW-1185">Reference proteome</keyword>